<dbReference type="RefSeq" id="WP_142897450.1">
    <property type="nucleotide sequence ID" value="NZ_ML660056.1"/>
</dbReference>
<evidence type="ECO:0000256" key="1">
    <source>
        <dbReference type="SAM" id="MobiDB-lite"/>
    </source>
</evidence>
<evidence type="ECO:0008006" key="4">
    <source>
        <dbReference type="Google" id="ProtNLM"/>
    </source>
</evidence>
<dbReference type="Gene3D" id="2.40.10.220">
    <property type="entry name" value="predicted glycosyltransferase like domains"/>
    <property type="match status" value="1"/>
</dbReference>
<feature type="region of interest" description="Disordered" evidence="1">
    <location>
        <begin position="1"/>
        <end position="40"/>
    </location>
</feature>
<reference evidence="2 3" key="1">
    <citation type="submission" date="2019-06" db="EMBL/GenBank/DDBJ databases">
        <title>Whole genome sequence for Rhodospirillaceae sp. R148.</title>
        <authorList>
            <person name="Wang G."/>
        </authorList>
    </citation>
    <scope>NUCLEOTIDE SEQUENCE [LARGE SCALE GENOMIC DNA]</scope>
    <source>
        <strain evidence="2 3">R148</strain>
    </source>
</reference>
<sequence length="136" mass="14772">MMNETALHPGEDDTAPDLASVEETAEAGTAESTQRRRELRDFDVTGEVTISERSFPLKDWSSSGFGIDSCDLEFEDHARVPIDFSVTHSSGTLSFSCKAVIVRSDTVACEVAGAFVEMAREDRVAVAAYFDALEEG</sequence>
<organism evidence="2 3">
    <name type="scientific">Denitrobaculum tricleocarpae</name>
    <dbReference type="NCBI Taxonomy" id="2591009"/>
    <lineage>
        <taxon>Bacteria</taxon>
        <taxon>Pseudomonadati</taxon>
        <taxon>Pseudomonadota</taxon>
        <taxon>Alphaproteobacteria</taxon>
        <taxon>Rhodospirillales</taxon>
        <taxon>Rhodospirillaceae</taxon>
        <taxon>Denitrobaculum</taxon>
    </lineage>
</organism>
<dbReference type="OrthoDB" id="8479412at2"/>
<dbReference type="AlphaFoldDB" id="A0A545TPS9"/>
<protein>
    <recommendedName>
        <fullName evidence="4">PilZ domain-containing protein</fullName>
    </recommendedName>
</protein>
<dbReference type="Proteomes" id="UP000315252">
    <property type="component" value="Unassembled WGS sequence"/>
</dbReference>
<evidence type="ECO:0000313" key="3">
    <source>
        <dbReference type="Proteomes" id="UP000315252"/>
    </source>
</evidence>
<accession>A0A545TPS9</accession>
<gene>
    <name evidence="2" type="ORF">FKG95_16335</name>
</gene>
<comment type="caution">
    <text evidence="2">The sequence shown here is derived from an EMBL/GenBank/DDBJ whole genome shotgun (WGS) entry which is preliminary data.</text>
</comment>
<name>A0A545TPS9_9PROT</name>
<dbReference type="EMBL" id="VHSH01000005">
    <property type="protein sequence ID" value="TQV79226.1"/>
    <property type="molecule type" value="Genomic_DNA"/>
</dbReference>
<proteinExistence type="predicted"/>
<evidence type="ECO:0000313" key="2">
    <source>
        <dbReference type="EMBL" id="TQV79226.1"/>
    </source>
</evidence>
<feature type="compositionally biased region" description="Low complexity" evidence="1">
    <location>
        <begin position="19"/>
        <end position="32"/>
    </location>
</feature>
<keyword evidence="3" id="KW-1185">Reference proteome</keyword>